<feature type="domain" description="Glutamine amidotransferase" evidence="1">
    <location>
        <begin position="19"/>
        <end position="176"/>
    </location>
</feature>
<dbReference type="Pfam" id="PF00117">
    <property type="entry name" value="GATase"/>
    <property type="match status" value="1"/>
</dbReference>
<dbReference type="PANTHER" id="PTHR42695:SF5">
    <property type="entry name" value="GLUTAMINE AMIDOTRANSFERASE YLR126C-RELATED"/>
    <property type="match status" value="1"/>
</dbReference>
<proteinExistence type="predicted"/>
<evidence type="ECO:0000313" key="3">
    <source>
        <dbReference type="Proteomes" id="UP001347146"/>
    </source>
</evidence>
<dbReference type="RefSeq" id="WP_330433095.1">
    <property type="nucleotide sequence ID" value="NZ_JAZDUF010000003.1"/>
</dbReference>
<dbReference type="SUPFAM" id="SSF52317">
    <property type="entry name" value="Class I glutamine amidotransferase-like"/>
    <property type="match status" value="1"/>
</dbReference>
<dbReference type="CDD" id="cd01741">
    <property type="entry name" value="GATase1_1"/>
    <property type="match status" value="1"/>
</dbReference>
<sequence>MGLRALTLVHNVLPEYRRAIVGSLLPAMERRGMDVEIVAADEAESYPSPDDVDLVVVTGSADSVHDESLAWIDKERQYLREVMAADVPIYGICFGGQILASALGGTVRPSERPEHGFIPVETTRPDLVAEGPWMEYHYDVLDVPENVEVIARNDAGVQAFVSGPHLGVQFHPEISSECFVAWKAGFSGPKSDMSGHDVDLVAMAASIAEREKSAAADCDDLFERFLAHAGLVPSPTPVE</sequence>
<dbReference type="Gene3D" id="3.40.50.880">
    <property type="match status" value="1"/>
</dbReference>
<gene>
    <name evidence="2" type="ORF">VZC37_13675</name>
</gene>
<dbReference type="Proteomes" id="UP001347146">
    <property type="component" value="Unassembled WGS sequence"/>
</dbReference>
<comment type="caution">
    <text evidence="2">The sequence shown here is derived from an EMBL/GenBank/DDBJ whole genome shotgun (WGS) entry which is preliminary data.</text>
</comment>
<dbReference type="InterPro" id="IPR017926">
    <property type="entry name" value="GATASE"/>
</dbReference>
<keyword evidence="3" id="KW-1185">Reference proteome</keyword>
<evidence type="ECO:0000259" key="1">
    <source>
        <dbReference type="Pfam" id="PF00117"/>
    </source>
</evidence>
<name>A0ABU7MED2_9ACTN</name>
<dbReference type="GO" id="GO:0016787">
    <property type="term" value="F:hydrolase activity"/>
    <property type="evidence" value="ECO:0007669"/>
    <property type="project" value="UniProtKB-KW"/>
</dbReference>
<dbReference type="PANTHER" id="PTHR42695">
    <property type="entry name" value="GLUTAMINE AMIDOTRANSFERASE YLR126C-RELATED"/>
    <property type="match status" value="1"/>
</dbReference>
<dbReference type="InterPro" id="IPR044992">
    <property type="entry name" value="ChyE-like"/>
</dbReference>
<dbReference type="InterPro" id="IPR029062">
    <property type="entry name" value="Class_I_gatase-like"/>
</dbReference>
<keyword evidence="2" id="KW-0315">Glutamine amidotransferase</keyword>
<protein>
    <submittedName>
        <fullName evidence="2">Type 1 glutamine amidotransferase</fullName>
        <ecNumber evidence="2">3.4.-.-</ecNumber>
    </submittedName>
</protein>
<accession>A0ABU7MED2</accession>
<evidence type="ECO:0000313" key="2">
    <source>
        <dbReference type="EMBL" id="MEE3851390.1"/>
    </source>
</evidence>
<reference evidence="2 3" key="1">
    <citation type="submission" date="2024-01" db="EMBL/GenBank/DDBJ databases">
        <title>Draft genome sequence of Gordonia sp. LSe1-13.</title>
        <authorList>
            <person name="Suphannarot A."/>
            <person name="Mingma R."/>
        </authorList>
    </citation>
    <scope>NUCLEOTIDE SEQUENCE [LARGE SCALE GENOMIC DNA]</scope>
    <source>
        <strain evidence="2 3">LSe1-13</strain>
    </source>
</reference>
<dbReference type="PROSITE" id="PS51273">
    <property type="entry name" value="GATASE_TYPE_1"/>
    <property type="match status" value="1"/>
</dbReference>
<dbReference type="EMBL" id="JAZDUF010000003">
    <property type="protein sequence ID" value="MEE3851390.1"/>
    <property type="molecule type" value="Genomic_DNA"/>
</dbReference>
<keyword evidence="2" id="KW-0378">Hydrolase</keyword>
<organism evidence="2 3">
    <name type="scientific">Gordonia sesuvii</name>
    <dbReference type="NCBI Taxonomy" id="3116777"/>
    <lineage>
        <taxon>Bacteria</taxon>
        <taxon>Bacillati</taxon>
        <taxon>Actinomycetota</taxon>
        <taxon>Actinomycetes</taxon>
        <taxon>Mycobacteriales</taxon>
        <taxon>Gordoniaceae</taxon>
        <taxon>Gordonia</taxon>
    </lineage>
</organism>
<dbReference type="EC" id="3.4.-.-" evidence="2"/>